<sequence>MSAHDDQQPTKARARISLLCAQCKRRKVKCDRKLPCLSCVKHNVPETCGYFGDQVVAQASETENGVSVFRAFADNSGRAFKSRDSTVKHENTVLPRKSPPNGPLSGLKRLREGEGIMERVPKQFADDFSRSGNDGRVYGSVPNHRQFEKRAGT</sequence>
<dbReference type="SUPFAM" id="SSF57701">
    <property type="entry name" value="Zn2/Cys6 DNA-binding domain"/>
    <property type="match status" value="1"/>
</dbReference>
<feature type="region of interest" description="Disordered" evidence="7">
    <location>
        <begin position="82"/>
        <end position="107"/>
    </location>
</feature>
<dbReference type="SMART" id="SM00066">
    <property type="entry name" value="GAL4"/>
    <property type="match status" value="1"/>
</dbReference>
<organism evidence="9 10">
    <name type="scientific">Metschnikowia pulcherrima</name>
    <dbReference type="NCBI Taxonomy" id="27326"/>
    <lineage>
        <taxon>Eukaryota</taxon>
        <taxon>Fungi</taxon>
        <taxon>Dikarya</taxon>
        <taxon>Ascomycota</taxon>
        <taxon>Saccharomycotina</taxon>
        <taxon>Pichiomycetes</taxon>
        <taxon>Metschnikowiaceae</taxon>
        <taxon>Metschnikowia</taxon>
    </lineage>
</organism>
<keyword evidence="2" id="KW-0862">Zinc</keyword>
<dbReference type="CDD" id="cd00067">
    <property type="entry name" value="GAL4"/>
    <property type="match status" value="1"/>
</dbReference>
<evidence type="ECO:0000256" key="3">
    <source>
        <dbReference type="ARBA" id="ARBA00023015"/>
    </source>
</evidence>
<evidence type="ECO:0000256" key="7">
    <source>
        <dbReference type="SAM" id="MobiDB-lite"/>
    </source>
</evidence>
<dbReference type="PANTHER" id="PTHR31944:SF131">
    <property type="entry name" value="HEME-RESPONSIVE ZINC FINGER TRANSCRIPTION FACTOR HAP1"/>
    <property type="match status" value="1"/>
</dbReference>
<evidence type="ECO:0000256" key="1">
    <source>
        <dbReference type="ARBA" id="ARBA00022723"/>
    </source>
</evidence>
<evidence type="ECO:0000256" key="4">
    <source>
        <dbReference type="ARBA" id="ARBA00023125"/>
    </source>
</evidence>
<comment type="caution">
    <text evidence="9">The sequence shown here is derived from an EMBL/GenBank/DDBJ whole genome shotgun (WGS) entry which is preliminary data.</text>
</comment>
<dbReference type="Proteomes" id="UP000649328">
    <property type="component" value="Unassembled WGS sequence"/>
</dbReference>
<dbReference type="GO" id="GO:0008270">
    <property type="term" value="F:zinc ion binding"/>
    <property type="evidence" value="ECO:0007669"/>
    <property type="project" value="InterPro"/>
</dbReference>
<name>A0A8H7GVS2_9ASCO</name>
<dbReference type="GO" id="GO:0000978">
    <property type="term" value="F:RNA polymerase II cis-regulatory region sequence-specific DNA binding"/>
    <property type="evidence" value="ECO:0007669"/>
    <property type="project" value="TreeGrafter"/>
</dbReference>
<gene>
    <name evidence="9" type="ORF">HF325_000142</name>
</gene>
<dbReference type="EMBL" id="JACBPP010000001">
    <property type="protein sequence ID" value="KAF8004685.1"/>
    <property type="molecule type" value="Genomic_DNA"/>
</dbReference>
<dbReference type="PANTHER" id="PTHR31944">
    <property type="entry name" value="HEME-RESPONSIVE ZINC FINGER TRANSCRIPTION FACTOR HAP1"/>
    <property type="match status" value="1"/>
</dbReference>
<dbReference type="AlphaFoldDB" id="A0A8H7GVS2"/>
<dbReference type="Pfam" id="PF00172">
    <property type="entry name" value="Zn_clus"/>
    <property type="match status" value="1"/>
</dbReference>
<dbReference type="InterPro" id="IPR001138">
    <property type="entry name" value="Zn2Cys6_DnaBD"/>
</dbReference>
<keyword evidence="4" id="KW-0238">DNA-binding</keyword>
<evidence type="ECO:0000259" key="8">
    <source>
        <dbReference type="PROSITE" id="PS50048"/>
    </source>
</evidence>
<evidence type="ECO:0000256" key="6">
    <source>
        <dbReference type="ARBA" id="ARBA00023242"/>
    </source>
</evidence>
<feature type="domain" description="Zn(2)-C6 fungal-type" evidence="8">
    <location>
        <begin position="19"/>
        <end position="50"/>
    </location>
</feature>
<dbReference type="GO" id="GO:0001228">
    <property type="term" value="F:DNA-binding transcription activator activity, RNA polymerase II-specific"/>
    <property type="evidence" value="ECO:0007669"/>
    <property type="project" value="TreeGrafter"/>
</dbReference>
<dbReference type="InterPro" id="IPR051430">
    <property type="entry name" value="Fungal_TF_Env_Response"/>
</dbReference>
<evidence type="ECO:0000256" key="2">
    <source>
        <dbReference type="ARBA" id="ARBA00022833"/>
    </source>
</evidence>
<evidence type="ECO:0000313" key="9">
    <source>
        <dbReference type="EMBL" id="KAF8004685.1"/>
    </source>
</evidence>
<keyword evidence="5" id="KW-0804">Transcription</keyword>
<dbReference type="PROSITE" id="PS50048">
    <property type="entry name" value="ZN2_CY6_FUNGAL_2"/>
    <property type="match status" value="1"/>
</dbReference>
<proteinExistence type="predicted"/>
<protein>
    <recommendedName>
        <fullName evidence="8">Zn(2)-C6 fungal-type domain-containing protein</fullName>
    </recommendedName>
</protein>
<keyword evidence="1" id="KW-0479">Metal-binding</keyword>
<keyword evidence="3" id="KW-0805">Transcription regulation</keyword>
<keyword evidence="6" id="KW-0539">Nucleus</keyword>
<keyword evidence="10" id="KW-1185">Reference proteome</keyword>
<feature type="compositionally biased region" description="Basic and acidic residues" evidence="7">
    <location>
        <begin position="82"/>
        <end position="91"/>
    </location>
</feature>
<dbReference type="OrthoDB" id="1747771at2759"/>
<dbReference type="Gene3D" id="4.10.240.10">
    <property type="entry name" value="Zn(2)-C6 fungal-type DNA-binding domain"/>
    <property type="match status" value="1"/>
</dbReference>
<feature type="region of interest" description="Disordered" evidence="7">
    <location>
        <begin position="123"/>
        <end position="153"/>
    </location>
</feature>
<dbReference type="GO" id="GO:0005634">
    <property type="term" value="C:nucleus"/>
    <property type="evidence" value="ECO:0007669"/>
    <property type="project" value="TreeGrafter"/>
</dbReference>
<accession>A0A8H7GVS2</accession>
<dbReference type="InterPro" id="IPR036864">
    <property type="entry name" value="Zn2-C6_fun-type_DNA-bd_sf"/>
</dbReference>
<evidence type="ECO:0000313" key="10">
    <source>
        <dbReference type="Proteomes" id="UP000649328"/>
    </source>
</evidence>
<evidence type="ECO:0000256" key="5">
    <source>
        <dbReference type="ARBA" id="ARBA00023163"/>
    </source>
</evidence>
<reference evidence="9" key="1">
    <citation type="submission" date="2020-10" db="EMBL/GenBank/DDBJ databases">
        <title>The Whole-Genome Sequence of Metschnikowia persimmonesis, a Novel Endophytic Yeast Species Isolated from Medicinal Plant Diospyros kaki Thumb.</title>
        <authorList>
            <person name="Rahmat E."/>
            <person name="Kang Y."/>
        </authorList>
    </citation>
    <scope>NUCLEOTIDE SEQUENCE</scope>
    <source>
        <strain evidence="9">KIOM G15050</strain>
    </source>
</reference>